<evidence type="ECO:0000313" key="10">
    <source>
        <dbReference type="Proteomes" id="UP000694867"/>
    </source>
</evidence>
<evidence type="ECO:0000313" key="11">
    <source>
        <dbReference type="RefSeq" id="XP_018494691.1"/>
    </source>
</evidence>
<dbReference type="Gene3D" id="2.130.10.10">
    <property type="entry name" value="YVTN repeat-like/Quinoprotein amine dehydrogenase"/>
    <property type="match status" value="1"/>
</dbReference>
<evidence type="ECO:0000256" key="4">
    <source>
        <dbReference type="ARBA" id="ARBA00022574"/>
    </source>
</evidence>
<dbReference type="GO" id="GO:0034314">
    <property type="term" value="P:Arp2/3 complex-mediated actin nucleation"/>
    <property type="evidence" value="ECO:0007669"/>
    <property type="project" value="UniProtKB-UniRule"/>
</dbReference>
<sequence length="374" mass="40850">MADIHSFGVDPVSCHAFNKDRSQVAVALNGNDVAIYAKDQVGWKASPIQTLTKHDLRVTSIDWAPKSNRIVTCSADRNGYVWNWDGKTWEPVLVHLRINRAATYVRWSPRENKFAVGSGAKLVSVCYIDDANNWWLSKHIKKPLQSTVSCLDWHPNNVLLATGSTDFRTRVFSAYIKEIEDKPEPTPWGARMPLGQLMAEFPSGGWVHGVSFSPDGNRVAWVSHDSSIAVASAGGDKVASLSLSGLPLLKCLWLSPLKVVAAGYDCCPLLFEVNDNALTFVTSLDKQKKTEAGGNVSAMRKFRDMDKLSLDSGTAGPDIGTVMTTIHQNTISSVTVHSNQGDKVSKFATSGVDSKLIVWDVKALEASLGSVRLH</sequence>
<dbReference type="GO" id="GO:0051015">
    <property type="term" value="F:actin filament binding"/>
    <property type="evidence" value="ECO:0007669"/>
    <property type="project" value="TreeGrafter"/>
</dbReference>
<keyword evidence="4 9" id="KW-0853">WD repeat</keyword>
<keyword evidence="7 8" id="KW-0206">Cytoskeleton</keyword>
<dbReference type="PANTHER" id="PTHR10709">
    <property type="entry name" value="ACTIN-RELATED PROTEIN 2/3 COMPLEX SUBUNIT 1"/>
    <property type="match status" value="1"/>
</dbReference>
<dbReference type="InterPro" id="IPR001680">
    <property type="entry name" value="WD40_rpt"/>
</dbReference>
<dbReference type="GO" id="GO:0005885">
    <property type="term" value="C:Arp2/3 protein complex"/>
    <property type="evidence" value="ECO:0007669"/>
    <property type="project" value="UniProtKB-UniRule"/>
</dbReference>
<organism evidence="10 11">
    <name type="scientific">Galendromus occidentalis</name>
    <name type="common">western predatory mite</name>
    <dbReference type="NCBI Taxonomy" id="34638"/>
    <lineage>
        <taxon>Eukaryota</taxon>
        <taxon>Metazoa</taxon>
        <taxon>Ecdysozoa</taxon>
        <taxon>Arthropoda</taxon>
        <taxon>Chelicerata</taxon>
        <taxon>Arachnida</taxon>
        <taxon>Acari</taxon>
        <taxon>Parasitiformes</taxon>
        <taxon>Mesostigmata</taxon>
        <taxon>Gamasina</taxon>
        <taxon>Phytoseioidea</taxon>
        <taxon>Phytoseiidae</taxon>
        <taxon>Typhlodrominae</taxon>
        <taxon>Galendromus</taxon>
    </lineage>
</organism>
<keyword evidence="6 8" id="KW-0009">Actin-binding</keyword>
<proteinExistence type="inferred from homology"/>
<evidence type="ECO:0000256" key="2">
    <source>
        <dbReference type="ARBA" id="ARBA00006260"/>
    </source>
</evidence>
<evidence type="ECO:0000256" key="9">
    <source>
        <dbReference type="PROSITE-ProRule" id="PRU00221"/>
    </source>
</evidence>
<keyword evidence="10" id="KW-1185">Reference proteome</keyword>
<dbReference type="CTD" id="34793"/>
<evidence type="ECO:0000256" key="5">
    <source>
        <dbReference type="ARBA" id="ARBA00022737"/>
    </source>
</evidence>
<evidence type="ECO:0000256" key="7">
    <source>
        <dbReference type="ARBA" id="ARBA00023212"/>
    </source>
</evidence>
<dbReference type="InterPro" id="IPR017383">
    <property type="entry name" value="ARPC1"/>
</dbReference>
<dbReference type="AlphaFoldDB" id="A0AAJ7L4K6"/>
<dbReference type="KEGG" id="goe:100898259"/>
<comment type="similarity">
    <text evidence="2 8">Belongs to the WD repeat ARPC1 family.</text>
</comment>
<name>A0AAJ7L4K6_9ACAR</name>
<dbReference type="Proteomes" id="UP000694867">
    <property type="component" value="Unplaced"/>
</dbReference>
<comment type="subcellular location">
    <subcellularLocation>
        <location evidence="1">Cytoplasm</location>
        <location evidence="1">Cytoskeleton</location>
    </subcellularLocation>
</comment>
<dbReference type="PIRSF" id="PIRSF038093">
    <property type="entry name" value="ARP2/3_su1"/>
    <property type="match status" value="1"/>
</dbReference>
<gene>
    <name evidence="11" type="primary">LOC100898259</name>
</gene>
<dbReference type="RefSeq" id="XP_018494691.1">
    <property type="nucleotide sequence ID" value="XM_018639175.1"/>
</dbReference>
<evidence type="ECO:0000256" key="8">
    <source>
        <dbReference type="PIRNR" id="PIRNR038093"/>
    </source>
</evidence>
<dbReference type="SUPFAM" id="SSF50978">
    <property type="entry name" value="WD40 repeat-like"/>
    <property type="match status" value="1"/>
</dbReference>
<reference evidence="11" key="1">
    <citation type="submission" date="2025-08" db="UniProtKB">
        <authorList>
            <consortium name="RefSeq"/>
        </authorList>
    </citation>
    <scope>IDENTIFICATION</scope>
</reference>
<evidence type="ECO:0000256" key="6">
    <source>
        <dbReference type="ARBA" id="ARBA00023203"/>
    </source>
</evidence>
<keyword evidence="3 8" id="KW-0963">Cytoplasm</keyword>
<comment type="function">
    <text evidence="8">Functions as component of the Arp2/3 complex which is involved in regulation of actin polymerization and together with an activating nucleation-promoting factor (NPF) mediates the formation of branched actin networks.</text>
</comment>
<dbReference type="PROSITE" id="PS50294">
    <property type="entry name" value="WD_REPEATS_REGION"/>
    <property type="match status" value="1"/>
</dbReference>
<dbReference type="GeneID" id="100898259"/>
<evidence type="ECO:0000256" key="1">
    <source>
        <dbReference type="ARBA" id="ARBA00004245"/>
    </source>
</evidence>
<dbReference type="InterPro" id="IPR015943">
    <property type="entry name" value="WD40/YVTN_repeat-like_dom_sf"/>
</dbReference>
<protein>
    <recommendedName>
        <fullName evidence="8">Actin-related protein 2/3 complex subunit</fullName>
    </recommendedName>
</protein>
<feature type="repeat" description="WD" evidence="9">
    <location>
        <begin position="51"/>
        <end position="83"/>
    </location>
</feature>
<dbReference type="SMART" id="SM00320">
    <property type="entry name" value="WD40"/>
    <property type="match status" value="5"/>
</dbReference>
<dbReference type="InterPro" id="IPR036322">
    <property type="entry name" value="WD40_repeat_dom_sf"/>
</dbReference>
<keyword evidence="5" id="KW-0677">Repeat</keyword>
<dbReference type="Pfam" id="PF00400">
    <property type="entry name" value="WD40"/>
    <property type="match status" value="2"/>
</dbReference>
<accession>A0AAJ7L4K6</accession>
<evidence type="ECO:0000256" key="3">
    <source>
        <dbReference type="ARBA" id="ARBA00022490"/>
    </source>
</evidence>
<dbReference type="PANTHER" id="PTHR10709:SF2">
    <property type="entry name" value="ACTIN-RELATED PROTEIN 2_3 COMPLEX SUBUNIT"/>
    <property type="match status" value="1"/>
</dbReference>
<dbReference type="PROSITE" id="PS50082">
    <property type="entry name" value="WD_REPEATS_2"/>
    <property type="match status" value="1"/>
</dbReference>